<evidence type="ECO:0000313" key="5">
    <source>
        <dbReference type="EMBL" id="KAJ1132384.1"/>
    </source>
</evidence>
<proteinExistence type="inferred from homology"/>
<dbReference type="PANTHER" id="PTHR45640">
    <property type="entry name" value="HEAT SHOCK PROTEIN HSP-12.2-RELATED"/>
    <property type="match status" value="1"/>
</dbReference>
<dbReference type="Pfam" id="PF00011">
    <property type="entry name" value="HSP20"/>
    <property type="match status" value="1"/>
</dbReference>
<dbReference type="PROSITE" id="PS01031">
    <property type="entry name" value="SHSP"/>
    <property type="match status" value="1"/>
</dbReference>
<dbReference type="PANTHER" id="PTHR45640:SF36">
    <property type="entry name" value="HEAT SHOCK PROTEIN BETA-6"/>
    <property type="match status" value="1"/>
</dbReference>
<dbReference type="GO" id="GO:0005737">
    <property type="term" value="C:cytoplasm"/>
    <property type="evidence" value="ECO:0007669"/>
    <property type="project" value="TreeGrafter"/>
</dbReference>
<dbReference type="InterPro" id="IPR001436">
    <property type="entry name" value="Alpha-crystallin/sHSP_animal"/>
</dbReference>
<protein>
    <recommendedName>
        <fullName evidence="4">SHSP domain-containing protein</fullName>
    </recommendedName>
</protein>
<evidence type="ECO:0000259" key="4">
    <source>
        <dbReference type="PROSITE" id="PS01031"/>
    </source>
</evidence>
<comment type="caution">
    <text evidence="5">The sequence shown here is derived from an EMBL/GenBank/DDBJ whole genome shotgun (WGS) entry which is preliminary data.</text>
</comment>
<dbReference type="GO" id="GO:0005634">
    <property type="term" value="C:nucleus"/>
    <property type="evidence" value="ECO:0007669"/>
    <property type="project" value="TreeGrafter"/>
</dbReference>
<reference evidence="5" key="1">
    <citation type="journal article" date="2022" name="bioRxiv">
        <title>Sequencing and chromosome-scale assembly of the giantPleurodeles waltlgenome.</title>
        <authorList>
            <person name="Brown T."/>
            <person name="Elewa A."/>
            <person name="Iarovenko S."/>
            <person name="Subramanian E."/>
            <person name="Araus A.J."/>
            <person name="Petzold A."/>
            <person name="Susuki M."/>
            <person name="Suzuki K.-i.T."/>
            <person name="Hayashi T."/>
            <person name="Toyoda A."/>
            <person name="Oliveira C."/>
            <person name="Osipova E."/>
            <person name="Leigh N.D."/>
            <person name="Simon A."/>
            <person name="Yun M.H."/>
        </authorList>
    </citation>
    <scope>NUCLEOTIDE SEQUENCE</scope>
    <source>
        <strain evidence="5">20211129_DDA</strain>
        <tissue evidence="5">Liver</tissue>
    </source>
</reference>
<sequence>MIYPPLAFSQCSYVNFWLLPRGYIKEAAAPGGTRTVGSATEALSSRPSDKRRPLAPRVMDITISHPWMRRPWFPGPLFPSRLFDQRFGEGIFDSDLVPGFSGSIFPYGRTPSMHFPVETGLSEVKLDKDKFSVHLDVKHFSPQEMSVKVVGDHIDVHAKHEERADEHGYISREFHRRYTIPKVVNPEAITSALSPDGILSIEAPTAEAKKPEERTIPIVCQDKPAVAVK</sequence>
<keyword evidence="6" id="KW-1185">Reference proteome</keyword>
<dbReference type="SUPFAM" id="SSF49764">
    <property type="entry name" value="HSP20-like chaperones"/>
    <property type="match status" value="1"/>
</dbReference>
<dbReference type="InterPro" id="IPR008978">
    <property type="entry name" value="HSP20-like_chaperone"/>
</dbReference>
<dbReference type="EMBL" id="JANPWB010000011">
    <property type="protein sequence ID" value="KAJ1132384.1"/>
    <property type="molecule type" value="Genomic_DNA"/>
</dbReference>
<feature type="region of interest" description="Disordered" evidence="3">
    <location>
        <begin position="30"/>
        <end position="52"/>
    </location>
</feature>
<accession>A0AAV7PYU0</accession>
<feature type="compositionally biased region" description="Polar residues" evidence="3">
    <location>
        <begin position="35"/>
        <end position="46"/>
    </location>
</feature>
<evidence type="ECO:0000256" key="2">
    <source>
        <dbReference type="RuleBase" id="RU003616"/>
    </source>
</evidence>
<dbReference type="InterPro" id="IPR003090">
    <property type="entry name" value="Alpha-crystallin_N"/>
</dbReference>
<evidence type="ECO:0000313" key="6">
    <source>
        <dbReference type="Proteomes" id="UP001066276"/>
    </source>
</evidence>
<dbReference type="PRINTS" id="PR00299">
    <property type="entry name" value="ACRYSTALLIN"/>
</dbReference>
<dbReference type="GO" id="GO:0009408">
    <property type="term" value="P:response to heat"/>
    <property type="evidence" value="ECO:0007669"/>
    <property type="project" value="TreeGrafter"/>
</dbReference>
<evidence type="ECO:0000256" key="1">
    <source>
        <dbReference type="PROSITE-ProRule" id="PRU00285"/>
    </source>
</evidence>
<gene>
    <name evidence="5" type="ORF">NDU88_010698</name>
</gene>
<organism evidence="5 6">
    <name type="scientific">Pleurodeles waltl</name>
    <name type="common">Iberian ribbed newt</name>
    <dbReference type="NCBI Taxonomy" id="8319"/>
    <lineage>
        <taxon>Eukaryota</taxon>
        <taxon>Metazoa</taxon>
        <taxon>Chordata</taxon>
        <taxon>Craniata</taxon>
        <taxon>Vertebrata</taxon>
        <taxon>Euteleostomi</taxon>
        <taxon>Amphibia</taxon>
        <taxon>Batrachia</taxon>
        <taxon>Caudata</taxon>
        <taxon>Salamandroidea</taxon>
        <taxon>Salamandridae</taxon>
        <taxon>Pleurodelinae</taxon>
        <taxon>Pleurodeles</taxon>
    </lineage>
</organism>
<dbReference type="AlphaFoldDB" id="A0AAV7PYU0"/>
<dbReference type="InterPro" id="IPR002068">
    <property type="entry name" value="A-crystallin/Hsp20_dom"/>
</dbReference>
<name>A0AAV7PYU0_PLEWA</name>
<comment type="similarity">
    <text evidence="1 2">Belongs to the small heat shock protein (HSP20) family.</text>
</comment>
<dbReference type="Pfam" id="PF00525">
    <property type="entry name" value="Crystallin"/>
    <property type="match status" value="1"/>
</dbReference>
<dbReference type="GO" id="GO:0005212">
    <property type="term" value="F:structural constituent of eye lens"/>
    <property type="evidence" value="ECO:0007669"/>
    <property type="project" value="InterPro"/>
</dbReference>
<dbReference type="Proteomes" id="UP001066276">
    <property type="component" value="Chromosome 7"/>
</dbReference>
<dbReference type="GO" id="GO:0043066">
    <property type="term" value="P:negative regulation of apoptotic process"/>
    <property type="evidence" value="ECO:0007669"/>
    <property type="project" value="TreeGrafter"/>
</dbReference>
<dbReference type="GO" id="GO:0051082">
    <property type="term" value="F:unfolded protein binding"/>
    <property type="evidence" value="ECO:0007669"/>
    <property type="project" value="TreeGrafter"/>
</dbReference>
<evidence type="ECO:0000256" key="3">
    <source>
        <dbReference type="SAM" id="MobiDB-lite"/>
    </source>
</evidence>
<dbReference type="Gene3D" id="2.60.40.790">
    <property type="match status" value="1"/>
</dbReference>
<feature type="domain" description="SHSP" evidence="4">
    <location>
        <begin position="112"/>
        <end position="221"/>
    </location>
</feature>
<dbReference type="GO" id="GO:0042026">
    <property type="term" value="P:protein refolding"/>
    <property type="evidence" value="ECO:0007669"/>
    <property type="project" value="TreeGrafter"/>
</dbReference>